<name>A0ABV9BZF1_9GAMM</name>
<dbReference type="EMBL" id="JBHSGA010000011">
    <property type="protein sequence ID" value="MFC4526109.1"/>
    <property type="molecule type" value="Genomic_DNA"/>
</dbReference>
<keyword evidence="1" id="KW-1133">Transmembrane helix</keyword>
<comment type="caution">
    <text evidence="2">The sequence shown here is derived from an EMBL/GenBank/DDBJ whole genome shotgun (WGS) entry which is preliminary data.</text>
</comment>
<dbReference type="Proteomes" id="UP001595961">
    <property type="component" value="Unassembled WGS sequence"/>
</dbReference>
<sequence>MTHQNFWDVHGWLFILAMFFFPRLTLIFSSVATGGFLWWLGWLLTPRLLVAILATNAYWHTNTILVVLTWLWMLGGEGAEKSVANRYKQRANGGANVR</sequence>
<feature type="transmembrane region" description="Helical" evidence="1">
    <location>
        <begin position="48"/>
        <end position="73"/>
    </location>
</feature>
<evidence type="ECO:0000313" key="3">
    <source>
        <dbReference type="Proteomes" id="UP001595961"/>
    </source>
</evidence>
<organism evidence="2 3">
    <name type="scientific">Dyella halodurans</name>
    <dbReference type="NCBI Taxonomy" id="1920171"/>
    <lineage>
        <taxon>Bacteria</taxon>
        <taxon>Pseudomonadati</taxon>
        <taxon>Pseudomonadota</taxon>
        <taxon>Gammaproteobacteria</taxon>
        <taxon>Lysobacterales</taxon>
        <taxon>Rhodanobacteraceae</taxon>
        <taxon>Dyella</taxon>
    </lineage>
</organism>
<proteinExistence type="predicted"/>
<dbReference type="SUPFAM" id="SSF82866">
    <property type="entry name" value="Multidrug efflux transporter AcrB transmembrane domain"/>
    <property type="match status" value="1"/>
</dbReference>
<dbReference type="RefSeq" id="WP_266151081.1">
    <property type="nucleotide sequence ID" value="NZ_CP064028.1"/>
</dbReference>
<keyword evidence="1" id="KW-0812">Transmembrane</keyword>
<keyword evidence="1" id="KW-0472">Membrane</keyword>
<feature type="transmembrane region" description="Helical" evidence="1">
    <location>
        <begin position="12"/>
        <end position="41"/>
    </location>
</feature>
<accession>A0ABV9BZF1</accession>
<reference evidence="3" key="1">
    <citation type="journal article" date="2019" name="Int. J. Syst. Evol. Microbiol.">
        <title>The Global Catalogue of Microorganisms (GCM) 10K type strain sequencing project: providing services to taxonomists for standard genome sequencing and annotation.</title>
        <authorList>
            <consortium name="The Broad Institute Genomics Platform"/>
            <consortium name="The Broad Institute Genome Sequencing Center for Infectious Disease"/>
            <person name="Wu L."/>
            <person name="Ma J."/>
        </authorList>
    </citation>
    <scope>NUCLEOTIDE SEQUENCE [LARGE SCALE GENOMIC DNA]</scope>
    <source>
        <strain evidence="3">CCM 4481</strain>
    </source>
</reference>
<keyword evidence="3" id="KW-1185">Reference proteome</keyword>
<protein>
    <submittedName>
        <fullName evidence="2">Uncharacterized protein</fullName>
    </submittedName>
</protein>
<evidence type="ECO:0000256" key="1">
    <source>
        <dbReference type="SAM" id="Phobius"/>
    </source>
</evidence>
<gene>
    <name evidence="2" type="ORF">ACFO5W_05610</name>
</gene>
<evidence type="ECO:0000313" key="2">
    <source>
        <dbReference type="EMBL" id="MFC4526109.1"/>
    </source>
</evidence>